<dbReference type="Gene3D" id="3.10.450.390">
    <property type="entry name" value="Protein of unknown function DUF3889"/>
    <property type="match status" value="1"/>
</dbReference>
<evidence type="ECO:0000313" key="2">
    <source>
        <dbReference type="Proteomes" id="UP001444625"/>
    </source>
</evidence>
<comment type="caution">
    <text evidence="1">The sequence shown here is derived from an EMBL/GenBank/DDBJ whole genome shotgun (WGS) entry which is preliminary data.</text>
</comment>
<keyword evidence="2" id="KW-1185">Reference proteome</keyword>
<dbReference type="CDD" id="cd22191">
    <property type="entry name" value="DPBB_RlpA_EXP_N-like"/>
    <property type="match status" value="1"/>
</dbReference>
<dbReference type="InterPro" id="IPR024987">
    <property type="entry name" value="DUF3889"/>
</dbReference>
<protein>
    <submittedName>
        <fullName evidence="1">DUF3889 domain-containing protein</fullName>
    </submittedName>
</protein>
<dbReference type="InterPro" id="IPR036908">
    <property type="entry name" value="RlpA-like_sf"/>
</dbReference>
<dbReference type="EMBL" id="JBDIML010000003">
    <property type="protein sequence ID" value="MEN2767377.1"/>
    <property type="molecule type" value="Genomic_DNA"/>
</dbReference>
<evidence type="ECO:0000313" key="1">
    <source>
        <dbReference type="EMBL" id="MEN2767377.1"/>
    </source>
</evidence>
<dbReference type="Pfam" id="PF13028">
    <property type="entry name" value="DUF3889"/>
    <property type="match status" value="1"/>
</dbReference>
<organism evidence="1 2">
    <name type="scientific">Ornithinibacillus xuwenensis</name>
    <dbReference type="NCBI Taxonomy" id="3144668"/>
    <lineage>
        <taxon>Bacteria</taxon>
        <taxon>Bacillati</taxon>
        <taxon>Bacillota</taxon>
        <taxon>Bacilli</taxon>
        <taxon>Bacillales</taxon>
        <taxon>Bacillaceae</taxon>
        <taxon>Ornithinibacillus</taxon>
    </lineage>
</organism>
<sequence>MMYYNYSSSNQPGYSPYPVYGYSPLSQGYFANMAMDFRQQVIKGQATWTEGGQVTKCGIPWSRNQYLTVAVDESTSYQCGQSLKIRNPANAREVIVTVVDQVPGYPQNRVNLHRRAFQALGGNLNQGILNIEIMPSPELEEEKWGKYLLELVQTAYPGSRVTDYSSVGKNQMSPTRVRETFDFILSTQQEQIKIRGNVIYDPQTDRVISFDLAEI</sequence>
<dbReference type="SUPFAM" id="SSF50685">
    <property type="entry name" value="Barwin-like endoglucanases"/>
    <property type="match status" value="1"/>
</dbReference>
<proteinExistence type="predicted"/>
<name>A0ABU9XGH0_9BACI</name>
<dbReference type="RefSeq" id="WP_345824856.1">
    <property type="nucleotide sequence ID" value="NZ_JBDIML010000003.1"/>
</dbReference>
<accession>A0ABU9XGH0</accession>
<dbReference type="Proteomes" id="UP001444625">
    <property type="component" value="Unassembled WGS sequence"/>
</dbReference>
<reference evidence="1 2" key="1">
    <citation type="submission" date="2024-05" db="EMBL/GenBank/DDBJ databases">
        <authorList>
            <person name="Haq I."/>
            <person name="Ullah Z."/>
            <person name="Ahmad R."/>
            <person name="Li M."/>
            <person name="Tong Y."/>
        </authorList>
    </citation>
    <scope>NUCLEOTIDE SEQUENCE [LARGE SCALE GENOMIC DNA]</scope>
    <source>
        <strain evidence="1 2">16A2E</strain>
    </source>
</reference>
<gene>
    <name evidence="1" type="ORF">ABC228_09265</name>
</gene>
<dbReference type="Gene3D" id="2.40.40.10">
    <property type="entry name" value="RlpA-like domain"/>
    <property type="match status" value="1"/>
</dbReference>